<gene>
    <name evidence="4" type="ORF">SAMN02745728_00487</name>
</gene>
<proteinExistence type="predicted"/>
<evidence type="ECO:0000256" key="1">
    <source>
        <dbReference type="ARBA" id="ARBA00022729"/>
    </source>
</evidence>
<dbReference type="InterPro" id="IPR011055">
    <property type="entry name" value="Dup_hybrid_motif"/>
</dbReference>
<dbReference type="Gene3D" id="2.60.40.1590">
    <property type="entry name" value="Peptidoglycan hydrolase domains"/>
    <property type="match status" value="1"/>
</dbReference>
<feature type="domain" description="M23ase beta-sheet core" evidence="3">
    <location>
        <begin position="215"/>
        <end position="309"/>
    </location>
</feature>
<dbReference type="Gene3D" id="2.70.70.10">
    <property type="entry name" value="Glucose Permease (Domain IIA)"/>
    <property type="match status" value="1"/>
</dbReference>
<dbReference type="InterPro" id="IPR016047">
    <property type="entry name" value="M23ase_b-sheet_dom"/>
</dbReference>
<dbReference type="RefSeq" id="WP_072696171.1">
    <property type="nucleotide sequence ID" value="NZ_FRDI01000003.1"/>
</dbReference>
<evidence type="ECO:0000313" key="5">
    <source>
        <dbReference type="Proteomes" id="UP000186469"/>
    </source>
</evidence>
<dbReference type="Proteomes" id="UP000186469">
    <property type="component" value="Unassembled WGS sequence"/>
</dbReference>
<dbReference type="GO" id="GO:0004222">
    <property type="term" value="F:metalloendopeptidase activity"/>
    <property type="evidence" value="ECO:0007669"/>
    <property type="project" value="TreeGrafter"/>
</dbReference>
<dbReference type="OrthoDB" id="9815245at2"/>
<reference evidence="4 5" key="1">
    <citation type="submission" date="2016-12" db="EMBL/GenBank/DDBJ databases">
        <authorList>
            <person name="Song W.-J."/>
            <person name="Kurnit D.M."/>
        </authorList>
    </citation>
    <scope>NUCLEOTIDE SEQUENCE [LARGE SCALE GENOMIC DNA]</scope>
    <source>
        <strain evidence="4 5">DSM 11393</strain>
    </source>
</reference>
<dbReference type="PANTHER" id="PTHR21666:SF289">
    <property type="entry name" value="L-ALA--D-GLU ENDOPEPTIDASE"/>
    <property type="match status" value="1"/>
</dbReference>
<feature type="chain" id="PRO_5013246651" evidence="2">
    <location>
        <begin position="31"/>
        <end position="316"/>
    </location>
</feature>
<dbReference type="AlphaFoldDB" id="A0A1M7S6P8"/>
<evidence type="ECO:0000256" key="2">
    <source>
        <dbReference type="SAM" id="SignalP"/>
    </source>
</evidence>
<protein>
    <submittedName>
        <fullName evidence="4">Murein DD-endopeptidase MepM and murein hydrolase activator NlpD, contain LysM domain</fullName>
    </submittedName>
</protein>
<dbReference type="CDD" id="cd12797">
    <property type="entry name" value="M23_peptidase"/>
    <property type="match status" value="1"/>
</dbReference>
<dbReference type="Pfam" id="PF01551">
    <property type="entry name" value="Peptidase_M23"/>
    <property type="match status" value="1"/>
</dbReference>
<keyword evidence="1 2" id="KW-0732">Signal</keyword>
<dbReference type="STRING" id="1121455.SAMN02745728_00487"/>
<organism evidence="4 5">
    <name type="scientific">Desulfovibrio litoralis DSM 11393</name>
    <dbReference type="NCBI Taxonomy" id="1121455"/>
    <lineage>
        <taxon>Bacteria</taxon>
        <taxon>Pseudomonadati</taxon>
        <taxon>Thermodesulfobacteriota</taxon>
        <taxon>Desulfovibrionia</taxon>
        <taxon>Desulfovibrionales</taxon>
        <taxon>Desulfovibrionaceae</taxon>
        <taxon>Desulfovibrio</taxon>
    </lineage>
</organism>
<keyword evidence="4" id="KW-0378">Hydrolase</keyword>
<dbReference type="SUPFAM" id="SSF51261">
    <property type="entry name" value="Duplicated hybrid motif"/>
    <property type="match status" value="1"/>
</dbReference>
<dbReference type="PANTHER" id="PTHR21666">
    <property type="entry name" value="PEPTIDASE-RELATED"/>
    <property type="match status" value="1"/>
</dbReference>
<evidence type="ECO:0000259" key="3">
    <source>
        <dbReference type="Pfam" id="PF01551"/>
    </source>
</evidence>
<name>A0A1M7S6P8_9BACT</name>
<sequence length="316" mass="35445">MKTLKKYLTPKSFNLLILLFSIALPLAACAKTSDKNLQPTNNQLVQIDAPQTVYAGEPFLIKLTTQSSVQNVKVTWNNRSLNPIFKDENGQKTAEVLLSVPLKTKETQRNLTLTADNNSKKLTYHASFAVEHKEYPEQRLTVSKKFVSPNKAEQERIKKEAKIIKAALNKVSTERYWDLPLSRPIPYIKTEEETIGRVSSVYGLRRFFNNQEKDPHKGVDLSAPKNEKILACMDGKVVLVGDFFYSGRCVFVDHGQGILTYYLHMTEPLVKEGQIVKRGETLGLVGSTGRSTGPHLHLGFTVLGETVNPAPFMPDL</sequence>
<accession>A0A1M7S6P8</accession>
<keyword evidence="5" id="KW-1185">Reference proteome</keyword>
<dbReference type="EMBL" id="FRDI01000003">
    <property type="protein sequence ID" value="SHN54054.1"/>
    <property type="molecule type" value="Genomic_DNA"/>
</dbReference>
<feature type="signal peptide" evidence="2">
    <location>
        <begin position="1"/>
        <end position="30"/>
    </location>
</feature>
<dbReference type="InterPro" id="IPR050570">
    <property type="entry name" value="Cell_wall_metabolism_enzyme"/>
</dbReference>
<evidence type="ECO:0000313" key="4">
    <source>
        <dbReference type="EMBL" id="SHN54054.1"/>
    </source>
</evidence>